<protein>
    <recommendedName>
        <fullName evidence="7">Pentacotripeptide-repeat region of PRORP domain-containing protein</fullName>
    </recommendedName>
</protein>
<dbReference type="Gene3D" id="1.25.40.10">
    <property type="entry name" value="Tetratricopeptide repeat domain"/>
    <property type="match status" value="3"/>
</dbReference>
<organism evidence="5 6">
    <name type="scientific">Pycnococcus provasolii</name>
    <dbReference type="NCBI Taxonomy" id="41880"/>
    <lineage>
        <taxon>Eukaryota</taxon>
        <taxon>Viridiplantae</taxon>
        <taxon>Chlorophyta</taxon>
        <taxon>Pseudoscourfieldiophyceae</taxon>
        <taxon>Pseudoscourfieldiales</taxon>
        <taxon>Pycnococcaceae</taxon>
        <taxon>Pycnococcus</taxon>
    </lineage>
</organism>
<evidence type="ECO:0000313" key="5">
    <source>
        <dbReference type="EMBL" id="GHP01318.1"/>
    </source>
</evidence>
<dbReference type="Pfam" id="PF01535">
    <property type="entry name" value="PPR"/>
    <property type="match status" value="3"/>
</dbReference>
<feature type="compositionally biased region" description="Gly residues" evidence="4">
    <location>
        <begin position="16"/>
        <end position="30"/>
    </location>
</feature>
<name>A0A830H3Y6_9CHLO</name>
<dbReference type="AlphaFoldDB" id="A0A830H3Y6"/>
<evidence type="ECO:0000256" key="1">
    <source>
        <dbReference type="ARBA" id="ARBA00007626"/>
    </source>
</evidence>
<accession>A0A830H3Y6</accession>
<evidence type="ECO:0008006" key="7">
    <source>
        <dbReference type="Google" id="ProtNLM"/>
    </source>
</evidence>
<dbReference type="InterPro" id="IPR002885">
    <property type="entry name" value="PPR_rpt"/>
</dbReference>
<dbReference type="NCBIfam" id="TIGR00756">
    <property type="entry name" value="PPR"/>
    <property type="match status" value="2"/>
</dbReference>
<dbReference type="PANTHER" id="PTHR47447">
    <property type="entry name" value="OS03G0856100 PROTEIN"/>
    <property type="match status" value="1"/>
</dbReference>
<comment type="caution">
    <text evidence="5">The sequence shown here is derived from an EMBL/GenBank/DDBJ whole genome shotgun (WGS) entry which is preliminary data.</text>
</comment>
<comment type="similarity">
    <text evidence="1">Belongs to the PPR family. P subfamily.</text>
</comment>
<evidence type="ECO:0000313" key="6">
    <source>
        <dbReference type="Proteomes" id="UP000660262"/>
    </source>
</evidence>
<keyword evidence="2" id="KW-0677">Repeat</keyword>
<feature type="repeat" description="PPR" evidence="3">
    <location>
        <begin position="235"/>
        <end position="270"/>
    </location>
</feature>
<dbReference type="InterPro" id="IPR011990">
    <property type="entry name" value="TPR-like_helical_dom_sf"/>
</dbReference>
<evidence type="ECO:0000256" key="4">
    <source>
        <dbReference type="SAM" id="MobiDB-lite"/>
    </source>
</evidence>
<dbReference type="EMBL" id="BNJQ01000001">
    <property type="protein sequence ID" value="GHP01318.1"/>
    <property type="molecule type" value="Genomic_DNA"/>
</dbReference>
<feature type="compositionally biased region" description="Low complexity" evidence="4">
    <location>
        <begin position="103"/>
        <end position="117"/>
    </location>
</feature>
<proteinExistence type="inferred from homology"/>
<feature type="repeat" description="PPR" evidence="3">
    <location>
        <begin position="311"/>
        <end position="345"/>
    </location>
</feature>
<sequence length="784" mass="84708">MAAMSTSLAGRDARGGVRGQGRGQGQGVRGQGVFGHMVFVVSSSSRGISCPCPRPSSSSSSSSSLFRPQRSFLLARAAGVSPAEVTARGVTPPPREEERFGHSPSEGAESSSSSSEDASARRGVSADANHEKRRRRKTQQRRKPSSPLQSTPSSFPPRLITQQLDGTRAGARRAAQLVHEHTQRNGTTFDSRDAVSVIKDAGRRRDADTAAQLLLALCEFERNANADVSAAAALTDHAFAAAISLYARERRTEKAISLHEDMMVRHNVRPSAFTFAGVLTALAEEARRDERAATKAAGELARMWDYDVRPNRVCHNLVLKAHAHAGHAREADELVENMRARGMKLDAMSLRHCLEAAGRAGDANLARRYFDELSSMRSSSGAQSRDIRDDCNMLVAALARSGDAEGAAAFVRAMPQEAGVAADRWTYNALLNALARAPEVDEADARARLRQALALYKEMAGDRDGGNVGPPDVRTYDAMVRLYGACGEWREALRIVEGVSCADEQLYASTVYACCRARQPRWAIEAARRGAAMVRRPLSSNALAALMAAFAREKEGAKAINAYRDVATFGNKRGAACFAALLVATGCSDVDDGEKLGKALLRGVVRKYEGRSGGDDDDEDDEEDIAAAASELLTGFEPVGVPDRAIFHAALTARLAWQTRVDSGAYFDDVLESMRRLGVVPDGVTHALFIRCAARSSVPSARYGRDTAAARLVSRRKAAVAQALRRAAEAGYGDDVQVKRAFERVMLELDDDEMSQPRRRKAAVARAVLFNSAMRATTEAPPWF</sequence>
<dbReference type="OrthoDB" id="41145at2759"/>
<feature type="region of interest" description="Disordered" evidence="4">
    <location>
        <begin position="1"/>
        <end position="30"/>
    </location>
</feature>
<gene>
    <name evidence="5" type="ORF">PPROV_000007400</name>
</gene>
<feature type="compositionally biased region" description="Basic residues" evidence="4">
    <location>
        <begin position="131"/>
        <end position="144"/>
    </location>
</feature>
<dbReference type="PROSITE" id="PS51375">
    <property type="entry name" value="PPR"/>
    <property type="match status" value="2"/>
</dbReference>
<dbReference type="PANTHER" id="PTHR47447:SF17">
    <property type="entry name" value="OS12G0638900 PROTEIN"/>
    <property type="match status" value="1"/>
</dbReference>
<feature type="region of interest" description="Disordered" evidence="4">
    <location>
        <begin position="77"/>
        <end position="159"/>
    </location>
</feature>
<reference evidence="5" key="1">
    <citation type="submission" date="2020-10" db="EMBL/GenBank/DDBJ databases">
        <title>Unveiling of a novel bifunctional photoreceptor, Dualchrome1, isolated from a cosmopolitan green alga.</title>
        <authorList>
            <person name="Suzuki S."/>
            <person name="Kawachi M."/>
        </authorList>
    </citation>
    <scope>NUCLEOTIDE SEQUENCE</scope>
    <source>
        <strain evidence="5">NIES 2893</strain>
    </source>
</reference>
<feature type="region of interest" description="Disordered" evidence="4">
    <location>
        <begin position="45"/>
        <end position="65"/>
    </location>
</feature>
<evidence type="ECO:0000256" key="3">
    <source>
        <dbReference type="PROSITE-ProRule" id="PRU00708"/>
    </source>
</evidence>
<keyword evidence="6" id="KW-1185">Reference proteome</keyword>
<dbReference type="Proteomes" id="UP000660262">
    <property type="component" value="Unassembled WGS sequence"/>
</dbReference>
<evidence type="ECO:0000256" key="2">
    <source>
        <dbReference type="ARBA" id="ARBA00022737"/>
    </source>
</evidence>